<evidence type="ECO:0000256" key="1">
    <source>
        <dbReference type="SAM" id="MobiDB-lite"/>
    </source>
</evidence>
<organism evidence="2">
    <name type="scientific">Brachypodium distachyon</name>
    <name type="common">Purple false brome</name>
    <name type="synonym">Trachynia distachya</name>
    <dbReference type="NCBI Taxonomy" id="15368"/>
    <lineage>
        <taxon>Eukaryota</taxon>
        <taxon>Viridiplantae</taxon>
        <taxon>Streptophyta</taxon>
        <taxon>Embryophyta</taxon>
        <taxon>Tracheophyta</taxon>
        <taxon>Spermatophyta</taxon>
        <taxon>Magnoliopsida</taxon>
        <taxon>Liliopsida</taxon>
        <taxon>Poales</taxon>
        <taxon>Poaceae</taxon>
        <taxon>BOP clade</taxon>
        <taxon>Pooideae</taxon>
        <taxon>Stipodae</taxon>
        <taxon>Brachypodieae</taxon>
        <taxon>Brachypodium</taxon>
    </lineage>
</organism>
<protein>
    <submittedName>
        <fullName evidence="2 3">Uncharacterized protein</fullName>
    </submittedName>
</protein>
<feature type="region of interest" description="Disordered" evidence="1">
    <location>
        <begin position="13"/>
        <end position="71"/>
    </location>
</feature>
<reference evidence="2" key="2">
    <citation type="submission" date="2017-06" db="EMBL/GenBank/DDBJ databases">
        <title>WGS assembly of Brachypodium distachyon.</title>
        <authorList>
            <consortium name="The International Brachypodium Initiative"/>
            <person name="Lucas S."/>
            <person name="Harmon-Smith M."/>
            <person name="Lail K."/>
            <person name="Tice H."/>
            <person name="Grimwood J."/>
            <person name="Bruce D."/>
            <person name="Barry K."/>
            <person name="Shu S."/>
            <person name="Lindquist E."/>
            <person name="Wang M."/>
            <person name="Pitluck S."/>
            <person name="Vogel J.P."/>
            <person name="Garvin D.F."/>
            <person name="Mockler T.C."/>
            <person name="Schmutz J."/>
            <person name="Rokhsar D."/>
            <person name="Bevan M.W."/>
        </authorList>
    </citation>
    <scope>NUCLEOTIDE SEQUENCE</scope>
    <source>
        <strain evidence="2">Bd21</strain>
    </source>
</reference>
<reference evidence="2 3" key="1">
    <citation type="journal article" date="2010" name="Nature">
        <title>Genome sequencing and analysis of the model grass Brachypodium distachyon.</title>
        <authorList>
            <consortium name="International Brachypodium Initiative"/>
        </authorList>
    </citation>
    <scope>NUCLEOTIDE SEQUENCE [LARGE SCALE GENOMIC DNA]</scope>
    <source>
        <strain evidence="2 3">Bd21</strain>
    </source>
</reference>
<keyword evidence="4" id="KW-1185">Reference proteome</keyword>
<name>A0A2K2CH29_BRADI</name>
<dbReference type="AlphaFoldDB" id="A0A2K2CH29"/>
<evidence type="ECO:0000313" key="2">
    <source>
        <dbReference type="EMBL" id="PNT61343.1"/>
    </source>
</evidence>
<feature type="compositionally biased region" description="Low complexity" evidence="1">
    <location>
        <begin position="30"/>
        <end position="43"/>
    </location>
</feature>
<dbReference type="EMBL" id="CM000884">
    <property type="protein sequence ID" value="PNT61343.1"/>
    <property type="molecule type" value="Genomic_DNA"/>
</dbReference>
<dbReference type="Proteomes" id="UP000008810">
    <property type="component" value="Chromosome 5"/>
</dbReference>
<feature type="compositionally biased region" description="Basic and acidic residues" evidence="1">
    <location>
        <begin position="47"/>
        <end position="64"/>
    </location>
</feature>
<dbReference type="EnsemblPlants" id="PNT61343">
    <property type="protein sequence ID" value="PNT61343"/>
    <property type="gene ID" value="BRADI_5g14035v3"/>
</dbReference>
<reference evidence="3" key="3">
    <citation type="submission" date="2018-08" db="UniProtKB">
        <authorList>
            <consortium name="EnsemblPlants"/>
        </authorList>
    </citation>
    <scope>IDENTIFICATION</scope>
    <source>
        <strain evidence="3">cv. Bd21</strain>
    </source>
</reference>
<dbReference type="Gramene" id="PNT61343">
    <property type="protein sequence ID" value="PNT61343"/>
    <property type="gene ID" value="BRADI_5g14035v3"/>
</dbReference>
<evidence type="ECO:0000313" key="4">
    <source>
        <dbReference type="Proteomes" id="UP000008810"/>
    </source>
</evidence>
<sequence length="96" mass="10985">MAASLVLREELATVDFTPSPISASNRSRRGSGQPSRPNRAPLRLNRRRSELAADGRHGHDRDLPETQFSEGWAWEGARRRGRLCRRQRRRVGPKSR</sequence>
<dbReference type="InParanoid" id="A0A2K2CH29"/>
<evidence type="ECO:0000313" key="3">
    <source>
        <dbReference type="EnsemblPlants" id="PNT61343"/>
    </source>
</evidence>
<proteinExistence type="predicted"/>
<accession>A0A2K2CH29</accession>
<gene>
    <name evidence="2" type="ORF">BRADI_5g14035v3</name>
</gene>